<feature type="domain" description="HTH araC/xylS-type" evidence="4">
    <location>
        <begin position="176"/>
        <end position="273"/>
    </location>
</feature>
<reference evidence="5 6" key="1">
    <citation type="submission" date="2023-07" db="EMBL/GenBank/DDBJ databases">
        <authorList>
            <person name="Girao M."/>
            <person name="Carvalho M.F."/>
        </authorList>
    </citation>
    <scope>NUCLEOTIDE SEQUENCE [LARGE SCALE GENOMIC DNA]</scope>
    <source>
        <strain evidence="5 6">YIM65754</strain>
    </source>
</reference>
<dbReference type="RefSeq" id="WP_330135917.1">
    <property type="nucleotide sequence ID" value="NZ_JAUTXY010000014.1"/>
</dbReference>
<dbReference type="Pfam" id="PF12833">
    <property type="entry name" value="HTH_18"/>
    <property type="match status" value="1"/>
</dbReference>
<dbReference type="InterPro" id="IPR014710">
    <property type="entry name" value="RmlC-like_jellyroll"/>
</dbReference>
<organism evidence="5 6">
    <name type="scientific">Rhodococcus artemisiae</name>
    <dbReference type="NCBI Taxonomy" id="714159"/>
    <lineage>
        <taxon>Bacteria</taxon>
        <taxon>Bacillati</taxon>
        <taxon>Actinomycetota</taxon>
        <taxon>Actinomycetes</taxon>
        <taxon>Mycobacteriales</taxon>
        <taxon>Nocardiaceae</taxon>
        <taxon>Rhodococcus</taxon>
    </lineage>
</organism>
<dbReference type="InterPro" id="IPR009057">
    <property type="entry name" value="Homeodomain-like_sf"/>
</dbReference>
<dbReference type="SUPFAM" id="SSF51182">
    <property type="entry name" value="RmlC-like cupins"/>
    <property type="match status" value="1"/>
</dbReference>
<evidence type="ECO:0000313" key="5">
    <source>
        <dbReference type="EMBL" id="MEE2060737.1"/>
    </source>
</evidence>
<dbReference type="InterPro" id="IPR018060">
    <property type="entry name" value="HTH_AraC"/>
</dbReference>
<evidence type="ECO:0000256" key="2">
    <source>
        <dbReference type="ARBA" id="ARBA00023125"/>
    </source>
</evidence>
<evidence type="ECO:0000313" key="6">
    <source>
        <dbReference type="Proteomes" id="UP001336020"/>
    </source>
</evidence>
<dbReference type="InterPro" id="IPR011051">
    <property type="entry name" value="RmlC_Cupin_sf"/>
</dbReference>
<dbReference type="Gene3D" id="1.10.10.60">
    <property type="entry name" value="Homeodomain-like"/>
    <property type="match status" value="1"/>
</dbReference>
<dbReference type="Proteomes" id="UP001336020">
    <property type="component" value="Unassembled WGS sequence"/>
</dbReference>
<proteinExistence type="predicted"/>
<dbReference type="PANTHER" id="PTHR11019:SF199">
    <property type="entry name" value="HTH-TYPE TRANSCRIPTIONAL REGULATOR NIMR"/>
    <property type="match status" value="1"/>
</dbReference>
<accession>A0ABU7LGQ1</accession>
<name>A0ABU7LGQ1_9NOCA</name>
<evidence type="ECO:0000256" key="1">
    <source>
        <dbReference type="ARBA" id="ARBA00023015"/>
    </source>
</evidence>
<dbReference type="EMBL" id="JAUTXY010000014">
    <property type="protein sequence ID" value="MEE2060737.1"/>
    <property type="molecule type" value="Genomic_DNA"/>
</dbReference>
<keyword evidence="1" id="KW-0805">Transcription regulation</keyword>
<dbReference type="PANTHER" id="PTHR11019">
    <property type="entry name" value="HTH-TYPE TRANSCRIPTIONAL REGULATOR NIMR"/>
    <property type="match status" value="1"/>
</dbReference>
<keyword evidence="3" id="KW-0804">Transcription</keyword>
<evidence type="ECO:0000256" key="3">
    <source>
        <dbReference type="ARBA" id="ARBA00023163"/>
    </source>
</evidence>
<gene>
    <name evidence="5" type="ORF">Q7514_24770</name>
</gene>
<dbReference type="Gene3D" id="2.60.120.10">
    <property type="entry name" value="Jelly Rolls"/>
    <property type="match status" value="1"/>
</dbReference>
<dbReference type="Pfam" id="PF07883">
    <property type="entry name" value="Cupin_2"/>
    <property type="match status" value="1"/>
</dbReference>
<evidence type="ECO:0000259" key="4">
    <source>
        <dbReference type="PROSITE" id="PS01124"/>
    </source>
</evidence>
<protein>
    <submittedName>
        <fullName evidence="5">AraC family transcriptional regulator</fullName>
    </submittedName>
</protein>
<keyword evidence="6" id="KW-1185">Reference proteome</keyword>
<dbReference type="PROSITE" id="PS01124">
    <property type="entry name" value="HTH_ARAC_FAMILY_2"/>
    <property type="match status" value="1"/>
</dbReference>
<dbReference type="InterPro" id="IPR018062">
    <property type="entry name" value="HTH_AraC-typ_CS"/>
</dbReference>
<comment type="caution">
    <text evidence="5">The sequence shown here is derived from an EMBL/GenBank/DDBJ whole genome shotgun (WGS) entry which is preliminary data.</text>
</comment>
<dbReference type="SUPFAM" id="SSF46689">
    <property type="entry name" value="Homeodomain-like"/>
    <property type="match status" value="1"/>
</dbReference>
<sequence>MTAASLQGAVLGTWGREPGTLTGRTMPLPEGVSLPFVIASEAHVLNSATEWDPHVHSVHELVWVRDGTMTARVGRRVFTVAEGYGLWVPAGEVHAGRLTAKIRLYDAFFAPERIPRAFEGPAVVEMTPVLESLLIHLSRSDLSPGERARAEAVVFDVLEPSQRQLAVQLPNDVKINPIAEAILTNPGDERSLDEWARELRTSTRTITRAFRAATGLTFSQWRQSARIHRALTLLADGVEVQDVSEMLGYAHPGTFIDAFRRVMGTTPGSFVNAS</sequence>
<dbReference type="SMART" id="SM00342">
    <property type="entry name" value="HTH_ARAC"/>
    <property type="match status" value="1"/>
</dbReference>
<keyword evidence="2" id="KW-0238">DNA-binding</keyword>
<dbReference type="PROSITE" id="PS00041">
    <property type="entry name" value="HTH_ARAC_FAMILY_1"/>
    <property type="match status" value="1"/>
</dbReference>
<dbReference type="InterPro" id="IPR013096">
    <property type="entry name" value="Cupin_2"/>
</dbReference>